<dbReference type="GO" id="GO:0030649">
    <property type="term" value="P:aminoglycoside antibiotic catabolic process"/>
    <property type="evidence" value="ECO:0007669"/>
    <property type="project" value="TreeGrafter"/>
</dbReference>
<keyword evidence="3" id="KW-1185">Reference proteome</keyword>
<dbReference type="RefSeq" id="WP_011554164.1">
    <property type="nucleotide sequence ID" value="NC_008095.1"/>
</dbReference>
<dbReference type="InterPro" id="IPR051554">
    <property type="entry name" value="Acetyltransferase_Eis"/>
</dbReference>
<name>Q1D4T7_MYXXD</name>
<dbReference type="GO" id="GO:0034069">
    <property type="term" value="F:aminoglycoside N-acetyltransferase activity"/>
    <property type="evidence" value="ECO:0007669"/>
    <property type="project" value="TreeGrafter"/>
</dbReference>
<organism evidence="2 3">
    <name type="scientific">Myxococcus xanthus (strain DK1622)</name>
    <dbReference type="NCBI Taxonomy" id="246197"/>
    <lineage>
        <taxon>Bacteria</taxon>
        <taxon>Pseudomonadati</taxon>
        <taxon>Myxococcota</taxon>
        <taxon>Myxococcia</taxon>
        <taxon>Myxococcales</taxon>
        <taxon>Cystobacterineae</taxon>
        <taxon>Myxococcaceae</taxon>
        <taxon>Myxococcus</taxon>
    </lineage>
</organism>
<reference evidence="2 3" key="1">
    <citation type="journal article" date="2006" name="Proc. Natl. Acad. Sci. U.S.A.">
        <title>Evolution of sensory complexity recorded in a myxobacterial genome.</title>
        <authorList>
            <person name="Goldman B.S."/>
            <person name="Nierman W.C."/>
            <person name="Kaiser D."/>
            <person name="Slater S.C."/>
            <person name="Durkin A.S."/>
            <person name="Eisen J.A."/>
            <person name="Ronning C.M."/>
            <person name="Barbazuk W.B."/>
            <person name="Blanchard M."/>
            <person name="Field C."/>
            <person name="Halling C."/>
            <person name="Hinkle G."/>
            <person name="Iartchuk O."/>
            <person name="Kim H.S."/>
            <person name="Mackenzie C."/>
            <person name="Madupu R."/>
            <person name="Miller N."/>
            <person name="Shvartsbeyn A."/>
            <person name="Sullivan S.A."/>
            <person name="Vaudin M."/>
            <person name="Wiegand R."/>
            <person name="Kaplan H.B."/>
        </authorList>
    </citation>
    <scope>NUCLEOTIDE SEQUENCE [LARGE SCALE GENOMIC DNA]</scope>
    <source>
        <strain evidence="3">DK1622</strain>
    </source>
</reference>
<evidence type="ECO:0000259" key="1">
    <source>
        <dbReference type="PROSITE" id="PS51186"/>
    </source>
</evidence>
<evidence type="ECO:0000313" key="2">
    <source>
        <dbReference type="EMBL" id="ABF88689.1"/>
    </source>
</evidence>
<dbReference type="AlphaFoldDB" id="Q1D4T7"/>
<dbReference type="GeneID" id="41361480"/>
<dbReference type="STRING" id="246197.MXAN_4161"/>
<dbReference type="OrthoDB" id="1706016at2"/>
<dbReference type="HOGENOM" id="CLU_091366_0_0_7"/>
<dbReference type="KEGG" id="mxa:MXAN_4161"/>
<gene>
    <name evidence="2" type="ordered locus">MXAN_4161</name>
</gene>
<dbReference type="eggNOG" id="COG0456">
    <property type="taxonomic scope" value="Bacteria"/>
</dbReference>
<sequence>MLADSLPPPGAAMPAPSRVEIDESNAQFRGAWRLFALGSKSGEVVERPEVYITACHVAWSMMNSAFLRAPVETEQALAASAASAARYFSAGKHGWSFVICDDWLAPSVRDNAPSILAWYGLKSEMDVTGMVADRLAPSIHPRHPFAVRPVTDTWGRQAVADINANVYDVPRHFGREAFDEDTLYTPDCQGFVACRDEEAAASTVVLRVDAAAYVALVATQPQHRRQGAAEAVMRHALAKAHQDWGTERTVLHATSAGEPVYTRMGYRPVTRFRMYMAPPPGQG</sequence>
<dbReference type="InterPro" id="IPR016181">
    <property type="entry name" value="Acyl_CoA_acyltransferase"/>
</dbReference>
<dbReference type="Pfam" id="PF13673">
    <property type="entry name" value="Acetyltransf_10"/>
    <property type="match status" value="1"/>
</dbReference>
<dbReference type="PANTHER" id="PTHR37817">
    <property type="entry name" value="N-ACETYLTRANSFERASE EIS"/>
    <property type="match status" value="1"/>
</dbReference>
<dbReference type="EnsemblBacteria" id="ABF88689">
    <property type="protein sequence ID" value="ABF88689"/>
    <property type="gene ID" value="MXAN_4161"/>
</dbReference>
<dbReference type="PROSITE" id="PS51186">
    <property type="entry name" value="GNAT"/>
    <property type="match status" value="1"/>
</dbReference>
<dbReference type="InterPro" id="IPR000182">
    <property type="entry name" value="GNAT_dom"/>
</dbReference>
<dbReference type="CDD" id="cd04301">
    <property type="entry name" value="NAT_SF"/>
    <property type="match status" value="1"/>
</dbReference>
<accession>Q1D4T7</accession>
<feature type="domain" description="N-acetyltransferase" evidence="1">
    <location>
        <begin position="145"/>
        <end position="283"/>
    </location>
</feature>
<dbReference type="SUPFAM" id="SSF55729">
    <property type="entry name" value="Acyl-CoA N-acyltransferases (Nat)"/>
    <property type="match status" value="1"/>
</dbReference>
<dbReference type="EMBL" id="CP000113">
    <property type="protein sequence ID" value="ABF88689.1"/>
    <property type="molecule type" value="Genomic_DNA"/>
</dbReference>
<dbReference type="PANTHER" id="PTHR37817:SF1">
    <property type="entry name" value="N-ACETYLTRANSFERASE EIS"/>
    <property type="match status" value="1"/>
</dbReference>
<evidence type="ECO:0000313" key="3">
    <source>
        <dbReference type="Proteomes" id="UP000002402"/>
    </source>
</evidence>
<proteinExistence type="predicted"/>
<dbReference type="Gene3D" id="3.40.630.30">
    <property type="match status" value="1"/>
</dbReference>
<protein>
    <submittedName>
        <fullName evidence="2">Acetyltransferase, GNAT family</fullName>
    </submittedName>
</protein>
<dbReference type="Proteomes" id="UP000002402">
    <property type="component" value="Chromosome"/>
</dbReference>